<comment type="caution">
    <text evidence="1">The sequence shown here is derived from an EMBL/GenBank/DDBJ whole genome shotgun (WGS) entry which is preliminary data.</text>
</comment>
<protein>
    <submittedName>
        <fullName evidence="1">Uncharacterized protein</fullName>
    </submittedName>
</protein>
<accession>A0A1R3GGM6</accession>
<proteinExistence type="predicted"/>
<dbReference type="AlphaFoldDB" id="A0A1R3GGM6"/>
<dbReference type="EMBL" id="AWUE01022628">
    <property type="protein sequence ID" value="OMO57170.1"/>
    <property type="molecule type" value="Genomic_DNA"/>
</dbReference>
<evidence type="ECO:0000313" key="2">
    <source>
        <dbReference type="Proteomes" id="UP000187203"/>
    </source>
</evidence>
<keyword evidence="2" id="KW-1185">Reference proteome</keyword>
<reference evidence="2" key="1">
    <citation type="submission" date="2013-09" db="EMBL/GenBank/DDBJ databases">
        <title>Corchorus olitorius genome sequencing.</title>
        <authorList>
            <person name="Alam M."/>
            <person name="Haque M.S."/>
            <person name="Islam M.S."/>
            <person name="Emdad E.M."/>
            <person name="Islam M.M."/>
            <person name="Ahmed B."/>
            <person name="Halim A."/>
            <person name="Hossen Q.M.M."/>
            <person name="Hossain M.Z."/>
            <person name="Ahmed R."/>
            <person name="Khan M.M."/>
            <person name="Islam R."/>
            <person name="Rashid M.M."/>
            <person name="Khan S.A."/>
            <person name="Rahman M.S."/>
            <person name="Alam M."/>
            <person name="Yahiya A.S."/>
            <person name="Khan M.S."/>
            <person name="Azam M.S."/>
            <person name="Haque T."/>
            <person name="Lashkar M.Z.H."/>
            <person name="Akhand A.I."/>
            <person name="Morshed G."/>
            <person name="Roy S."/>
            <person name="Uddin K.S."/>
            <person name="Rabeya T."/>
            <person name="Hossain A.S."/>
            <person name="Chowdhury A."/>
            <person name="Snigdha A.R."/>
            <person name="Mortoza M.S."/>
            <person name="Matin S.A."/>
            <person name="Hoque S.M.E."/>
            <person name="Islam M.K."/>
            <person name="Roy D.K."/>
            <person name="Haider R."/>
            <person name="Moosa M.M."/>
            <person name="Elias S.M."/>
            <person name="Hasan A.M."/>
            <person name="Jahan S."/>
            <person name="Shafiuddin M."/>
            <person name="Mahmood N."/>
            <person name="Shommy N.S."/>
        </authorList>
    </citation>
    <scope>NUCLEOTIDE SEQUENCE [LARGE SCALE GENOMIC DNA]</scope>
    <source>
        <strain evidence="2">cv. O-4</strain>
    </source>
</reference>
<organism evidence="1 2">
    <name type="scientific">Corchorus olitorius</name>
    <dbReference type="NCBI Taxonomy" id="93759"/>
    <lineage>
        <taxon>Eukaryota</taxon>
        <taxon>Viridiplantae</taxon>
        <taxon>Streptophyta</taxon>
        <taxon>Embryophyta</taxon>
        <taxon>Tracheophyta</taxon>
        <taxon>Spermatophyta</taxon>
        <taxon>Magnoliopsida</taxon>
        <taxon>eudicotyledons</taxon>
        <taxon>Gunneridae</taxon>
        <taxon>Pentapetalae</taxon>
        <taxon>rosids</taxon>
        <taxon>malvids</taxon>
        <taxon>Malvales</taxon>
        <taxon>Malvaceae</taxon>
        <taxon>Grewioideae</taxon>
        <taxon>Apeibeae</taxon>
        <taxon>Corchorus</taxon>
    </lineage>
</organism>
<name>A0A1R3GGM6_9ROSI</name>
<evidence type="ECO:0000313" key="1">
    <source>
        <dbReference type="EMBL" id="OMO57170.1"/>
    </source>
</evidence>
<sequence length="59" mass="6416">MGFFSKNGLNPSRRLLKSLPPLLHEFIVGVQPTTSVGACFPEMKPLMTSLGPKLDAFPT</sequence>
<dbReference type="Proteomes" id="UP000187203">
    <property type="component" value="Unassembled WGS sequence"/>
</dbReference>
<gene>
    <name evidence="1" type="ORF">COLO4_35480</name>
</gene>